<dbReference type="InterPro" id="IPR011638">
    <property type="entry name" value="PTS_EIIBC_GUT_C"/>
</dbReference>
<dbReference type="PANTHER" id="PTHR39427:SF1">
    <property type="entry name" value="PTS SYSTEM GLUCITOL_SORBITOL-SPECIFIC EIIB COMPONENT"/>
    <property type="match status" value="1"/>
</dbReference>
<keyword evidence="2" id="KW-0812">Transmembrane</keyword>
<evidence type="ECO:0000313" key="4">
    <source>
        <dbReference type="EMBL" id="AOT71133.1"/>
    </source>
</evidence>
<dbReference type="Pfam" id="PF03612">
    <property type="entry name" value="EIIBC-GUT_N"/>
    <property type="match status" value="1"/>
</dbReference>
<dbReference type="PANTHER" id="PTHR39427">
    <property type="match status" value="1"/>
</dbReference>
<keyword evidence="2" id="KW-0472">Membrane</keyword>
<organism evidence="4 5">
    <name type="scientific">Geosporobacter ferrireducens</name>
    <dbReference type="NCBI Taxonomy" id="1424294"/>
    <lineage>
        <taxon>Bacteria</taxon>
        <taxon>Bacillati</taxon>
        <taxon>Bacillota</taxon>
        <taxon>Clostridia</taxon>
        <taxon>Peptostreptococcales</taxon>
        <taxon>Thermotaleaceae</taxon>
        <taxon>Geosporobacter</taxon>
    </lineage>
</organism>
<evidence type="ECO:0000259" key="3">
    <source>
        <dbReference type="PROSITE" id="PS51102"/>
    </source>
</evidence>
<dbReference type="InterPro" id="IPR011618">
    <property type="entry name" value="PTS_EIIBC_GUT_N"/>
</dbReference>
<dbReference type="Proteomes" id="UP000095743">
    <property type="component" value="Chromosome"/>
</dbReference>
<feature type="modified residue" description="Phosphocysteine; by EIIA" evidence="1">
    <location>
        <position position="78"/>
    </location>
</feature>
<evidence type="ECO:0000256" key="2">
    <source>
        <dbReference type="SAM" id="Phobius"/>
    </source>
</evidence>
<dbReference type="EMBL" id="CP017269">
    <property type="protein sequence ID" value="AOT71133.1"/>
    <property type="molecule type" value="Genomic_DNA"/>
</dbReference>
<feature type="transmembrane region" description="Helical" evidence="2">
    <location>
        <begin position="228"/>
        <end position="257"/>
    </location>
</feature>
<feature type="transmembrane region" description="Helical" evidence="2">
    <location>
        <begin position="302"/>
        <end position="325"/>
    </location>
</feature>
<dbReference type="GO" id="GO:0008982">
    <property type="term" value="F:protein-N(PI)-phosphohistidine-sugar phosphotransferase activity"/>
    <property type="evidence" value="ECO:0007669"/>
    <property type="project" value="InterPro"/>
</dbReference>
<dbReference type="KEGG" id="gfe:Gferi_17190"/>
<keyword evidence="5" id="KW-1185">Reference proteome</keyword>
<proteinExistence type="predicted"/>
<evidence type="ECO:0000313" key="5">
    <source>
        <dbReference type="Proteomes" id="UP000095743"/>
    </source>
</evidence>
<feature type="transmembrane region" description="Helical" evidence="2">
    <location>
        <begin position="189"/>
        <end position="208"/>
    </location>
</feature>
<keyword evidence="2" id="KW-1133">Transmembrane helix</keyword>
<reference evidence="4 5" key="1">
    <citation type="submission" date="2016-09" db="EMBL/GenBank/DDBJ databases">
        <title>Genomic analysis reveals versatility of anaerobic energy metabolism of Geosporobacter ferrireducens IRF9 of phylum Firmicutes.</title>
        <authorList>
            <person name="Kim S.-J."/>
        </authorList>
    </citation>
    <scope>NUCLEOTIDE SEQUENCE [LARGE SCALE GENOMIC DNA]</scope>
    <source>
        <strain evidence="4 5">IRF9</strain>
    </source>
</reference>
<feature type="domain" description="PTS EIIB type-5" evidence="3">
    <location>
        <begin position="7"/>
        <end position="190"/>
    </location>
</feature>
<dbReference type="GO" id="GO:0009401">
    <property type="term" value="P:phosphoenolpyruvate-dependent sugar phosphotransferase system"/>
    <property type="evidence" value="ECO:0007669"/>
    <property type="project" value="InterPro"/>
</dbReference>
<dbReference type="GO" id="GO:0005886">
    <property type="term" value="C:plasma membrane"/>
    <property type="evidence" value="ECO:0007669"/>
    <property type="project" value="TreeGrafter"/>
</dbReference>
<dbReference type="STRING" id="1424294.Gferi_17190"/>
<protein>
    <submittedName>
        <fullName evidence="4">PTS sorbitol transporter subunit IIB</fullName>
    </submittedName>
</protein>
<dbReference type="InterPro" id="IPR004702">
    <property type="entry name" value="PTS_sorb_EIIBC"/>
</dbReference>
<gene>
    <name evidence="4" type="ORF">Gferi_17190</name>
</gene>
<dbReference type="OrthoDB" id="4774329at2"/>
<evidence type="ECO:0000256" key="1">
    <source>
        <dbReference type="PROSITE-ProRule" id="PRU00425"/>
    </source>
</evidence>
<name>A0A1D8GJQ0_9FIRM</name>
<dbReference type="PROSITE" id="PS51102">
    <property type="entry name" value="PTS_EIIB_TYPE_5"/>
    <property type="match status" value="1"/>
</dbReference>
<sequence>MSDALATYRAVKIEKGSSGWGGPLIIQPTATRNKIVSITGGGIDSVTQKIAELTGGIPVDGFNTGVPDSEIAVVVVDCGGTARCGVYPKKRIFTVNLTSVGASGPLAQYIKEDIYVSGVKENNISLYEGTVEVAEEIVAEVKPAQHGATPAAVPAKSNFLTKMGKGVGGVVGKLYQAGRETVDQVIKNVIPFMAFVSMLIGIILKSGIGDWIANTISPYAGTLPGLLVISVVCAIPILSPLLGPGAVIAQVVGVLVGVEIGKGSIPPQYALPALFAINPQVGCDFIPVGLSLGEATPETIEVGVPAILVSRLITGPISVLIAYAFSIGLY</sequence>
<dbReference type="RefSeq" id="WP_069978638.1">
    <property type="nucleotide sequence ID" value="NZ_CP017269.1"/>
</dbReference>
<dbReference type="AlphaFoldDB" id="A0A1D8GJQ0"/>
<accession>A0A1D8GJQ0</accession>
<dbReference type="Pfam" id="PF07663">
    <property type="entry name" value="EIIBC-GUT_C"/>
    <property type="match status" value="1"/>
</dbReference>